<dbReference type="PROSITE" id="PS51068">
    <property type="entry name" value="FPG_CAT"/>
    <property type="match status" value="1"/>
</dbReference>
<dbReference type="Pfam" id="PF06831">
    <property type="entry name" value="H2TH"/>
    <property type="match status" value="1"/>
</dbReference>
<dbReference type="GO" id="GO:0008534">
    <property type="term" value="F:oxidized purine nucleobase lesion DNA N-glycosylase activity"/>
    <property type="evidence" value="ECO:0007669"/>
    <property type="project" value="UniProtKB-EC"/>
</dbReference>
<dbReference type="GO" id="GO:0008270">
    <property type="term" value="F:zinc ion binding"/>
    <property type="evidence" value="ECO:0007669"/>
    <property type="project" value="InterPro"/>
</dbReference>
<proteinExistence type="inferred from homology"/>
<dbReference type="SMART" id="SM01232">
    <property type="entry name" value="H2TH"/>
    <property type="match status" value="1"/>
</dbReference>
<reference evidence="11" key="1">
    <citation type="journal article" date="2014" name="Int. J. Syst. Evol. Microbiol.">
        <title>Complete genome sequence of Corynebacterium casei LMG S-19264T (=DSM 44701T), isolated from a smear-ripened cheese.</title>
        <authorList>
            <consortium name="US DOE Joint Genome Institute (JGI-PGF)"/>
            <person name="Walter F."/>
            <person name="Albersmeier A."/>
            <person name="Kalinowski J."/>
            <person name="Ruckert C."/>
        </authorList>
    </citation>
    <scope>NUCLEOTIDE SEQUENCE</scope>
    <source>
        <strain evidence="11">CGMCC 1.15343</strain>
    </source>
</reference>
<keyword evidence="5" id="KW-0238">DNA-binding</keyword>
<dbReference type="SMART" id="SM00898">
    <property type="entry name" value="Fapy_DNA_glyco"/>
    <property type="match status" value="1"/>
</dbReference>
<dbReference type="Proteomes" id="UP000651668">
    <property type="component" value="Unassembled WGS sequence"/>
</dbReference>
<evidence type="ECO:0000256" key="7">
    <source>
        <dbReference type="ARBA" id="ARBA00023239"/>
    </source>
</evidence>
<evidence type="ECO:0000256" key="9">
    <source>
        <dbReference type="ARBA" id="ARBA00023295"/>
    </source>
</evidence>
<dbReference type="GO" id="GO:0016829">
    <property type="term" value="F:lyase activity"/>
    <property type="evidence" value="ECO:0007669"/>
    <property type="project" value="UniProtKB-KW"/>
</dbReference>
<dbReference type="EMBL" id="BMIL01000009">
    <property type="protein sequence ID" value="GGC71993.1"/>
    <property type="molecule type" value="Genomic_DNA"/>
</dbReference>
<dbReference type="InterPro" id="IPR010979">
    <property type="entry name" value="Ribosomal_uS13-like_H2TH"/>
</dbReference>
<dbReference type="PANTHER" id="PTHR22993">
    <property type="entry name" value="FORMAMIDOPYRIMIDINE-DNA GLYCOSYLASE"/>
    <property type="match status" value="1"/>
</dbReference>
<dbReference type="GO" id="GO:0003684">
    <property type="term" value="F:damaged DNA binding"/>
    <property type="evidence" value="ECO:0007669"/>
    <property type="project" value="InterPro"/>
</dbReference>
<comment type="similarity">
    <text evidence="2">Belongs to the FPG family.</text>
</comment>
<evidence type="ECO:0000256" key="4">
    <source>
        <dbReference type="ARBA" id="ARBA00022801"/>
    </source>
</evidence>
<evidence type="ECO:0000256" key="2">
    <source>
        <dbReference type="ARBA" id="ARBA00009409"/>
    </source>
</evidence>
<evidence type="ECO:0000313" key="12">
    <source>
        <dbReference type="Proteomes" id="UP000651668"/>
    </source>
</evidence>
<keyword evidence="9" id="KW-0326">Glycosidase</keyword>
<dbReference type="GO" id="GO:0006284">
    <property type="term" value="P:base-excision repair"/>
    <property type="evidence" value="ECO:0007669"/>
    <property type="project" value="InterPro"/>
</dbReference>
<gene>
    <name evidence="11" type="ORF">GCM10011387_26910</name>
</gene>
<reference evidence="11" key="2">
    <citation type="submission" date="2020-09" db="EMBL/GenBank/DDBJ databases">
        <authorList>
            <person name="Sun Q."/>
            <person name="Zhou Y."/>
        </authorList>
    </citation>
    <scope>NUCLEOTIDE SEQUENCE</scope>
    <source>
        <strain evidence="11">CGMCC 1.15343</strain>
    </source>
</reference>
<evidence type="ECO:0000256" key="3">
    <source>
        <dbReference type="ARBA" id="ARBA00022763"/>
    </source>
</evidence>
<dbReference type="RefSeq" id="WP_188627443.1">
    <property type="nucleotide sequence ID" value="NZ_BMIL01000009.1"/>
</dbReference>
<comment type="catalytic activity">
    <reaction evidence="1">
        <text>Hydrolysis of DNA containing ring-opened 7-methylguanine residues, releasing 2,6-diamino-4-hydroxy-5-(N-methyl)formamidopyrimidine.</text>
        <dbReference type="EC" id="3.2.2.23"/>
    </reaction>
</comment>
<keyword evidence="6" id="KW-0234">DNA repair</keyword>
<organism evidence="11 12">
    <name type="scientific">Pedobacter quisquiliarum</name>
    <dbReference type="NCBI Taxonomy" id="1834438"/>
    <lineage>
        <taxon>Bacteria</taxon>
        <taxon>Pseudomonadati</taxon>
        <taxon>Bacteroidota</taxon>
        <taxon>Sphingobacteriia</taxon>
        <taxon>Sphingobacteriales</taxon>
        <taxon>Sphingobacteriaceae</taxon>
        <taxon>Pedobacter</taxon>
    </lineage>
</organism>
<name>A0A916UGC7_9SPHI</name>
<dbReference type="Gene3D" id="1.10.8.50">
    <property type="match status" value="1"/>
</dbReference>
<dbReference type="SUPFAM" id="SSF81624">
    <property type="entry name" value="N-terminal domain of MutM-like DNA repair proteins"/>
    <property type="match status" value="1"/>
</dbReference>
<keyword evidence="7" id="KW-0456">Lyase</keyword>
<evidence type="ECO:0000256" key="8">
    <source>
        <dbReference type="ARBA" id="ARBA00023268"/>
    </source>
</evidence>
<feature type="domain" description="Formamidopyrimidine-DNA glycosylase catalytic" evidence="10">
    <location>
        <begin position="2"/>
        <end position="112"/>
    </location>
</feature>
<dbReference type="GO" id="GO:0003906">
    <property type="term" value="F:DNA-(apurinic or apyrimidinic site) endonuclease activity"/>
    <property type="evidence" value="ECO:0007669"/>
    <property type="project" value="InterPro"/>
</dbReference>
<keyword evidence="8" id="KW-0511">Multifunctional enzyme</keyword>
<sequence>MPELPDLQAFSQNLQRRLSGKRIKAVALNSKKAEATLAELESALLGGVIEKVFREGKQLRIAFNSGQLLGLHLMLHGELHISPADEPVKFSVFELLLDTGEKFVLSDFQKQARPMLNPEPVDVPDALSKALNFKYLKEVLGGKKAIIKNVLLDQEVVRGIGNAYADEILWHAKISPFSISKAVPDAEVKTLLKSIRHVLEHAIKQILKEKPDIMSGELRDFLLIHQNKSPESPTGHKIEIVKAGARKTYFTDEQVLFQL</sequence>
<evidence type="ECO:0000256" key="1">
    <source>
        <dbReference type="ARBA" id="ARBA00001668"/>
    </source>
</evidence>
<evidence type="ECO:0000256" key="6">
    <source>
        <dbReference type="ARBA" id="ARBA00023204"/>
    </source>
</evidence>
<dbReference type="InterPro" id="IPR012319">
    <property type="entry name" value="FPG_cat"/>
</dbReference>
<keyword evidence="3" id="KW-0227">DNA damage</keyword>
<comment type="caution">
    <text evidence="11">The sequence shown here is derived from an EMBL/GenBank/DDBJ whole genome shotgun (WGS) entry which is preliminary data.</text>
</comment>
<keyword evidence="4" id="KW-0378">Hydrolase</keyword>
<dbReference type="InterPro" id="IPR035937">
    <property type="entry name" value="FPG_N"/>
</dbReference>
<dbReference type="SUPFAM" id="SSF46946">
    <property type="entry name" value="S13-like H2TH domain"/>
    <property type="match status" value="1"/>
</dbReference>
<keyword evidence="12" id="KW-1185">Reference proteome</keyword>
<dbReference type="PANTHER" id="PTHR22993:SF9">
    <property type="entry name" value="FORMAMIDOPYRIMIDINE-DNA GLYCOSYLASE"/>
    <property type="match status" value="1"/>
</dbReference>
<protein>
    <submittedName>
        <fullName evidence="11">Formamidopyrimidine-DNA glycosylase</fullName>
    </submittedName>
</protein>
<accession>A0A916UGC7</accession>
<dbReference type="AlphaFoldDB" id="A0A916UGC7"/>
<evidence type="ECO:0000313" key="11">
    <source>
        <dbReference type="EMBL" id="GGC71993.1"/>
    </source>
</evidence>
<evidence type="ECO:0000259" key="10">
    <source>
        <dbReference type="PROSITE" id="PS51068"/>
    </source>
</evidence>
<dbReference type="InterPro" id="IPR015886">
    <property type="entry name" value="H2TH_FPG"/>
</dbReference>
<dbReference type="Pfam" id="PF01149">
    <property type="entry name" value="Fapy_DNA_glyco"/>
    <property type="match status" value="1"/>
</dbReference>
<evidence type="ECO:0000256" key="5">
    <source>
        <dbReference type="ARBA" id="ARBA00023125"/>
    </source>
</evidence>
<dbReference type="Gene3D" id="3.20.190.10">
    <property type="entry name" value="MutM-like, N-terminal"/>
    <property type="match status" value="1"/>
</dbReference>